<keyword evidence="2" id="KW-1185">Reference proteome</keyword>
<reference key="3">
    <citation type="submission" date="2010-02" db="EMBL/GenBank/DDBJ databases">
        <title>Complete genome sequence of Thermosphaera aggregans type strain (M11TL).</title>
        <authorList>
            <consortium name="US DOE Joint Genome Institute (JGI-PGF)"/>
            <person name="Spring S."/>
            <person name="Lapidus A."/>
            <person name="Munk C."/>
            <person name="Schroeder M."/>
            <person name="Glavina Del Rio T."/>
            <person name="Tice H."/>
            <person name="Copeland A."/>
            <person name="Cheng J.-F."/>
            <person name="Lucas S."/>
            <person name="Chen F."/>
            <person name="Nolan M."/>
            <person name="Bruce D."/>
            <person name="Goodwin L."/>
            <person name="Pitluck S."/>
            <person name="Ivanova N."/>
            <person name="Mavromatis K."/>
            <person name="Ovchinnikova G."/>
            <person name="Pati A."/>
            <person name="Chen A."/>
            <person name="Palaniappan K."/>
            <person name="Land M."/>
            <person name="Hauser L."/>
            <person name="Chang Y.-J."/>
            <person name="Jeffries C.C."/>
            <person name="Brettin T."/>
            <person name="Detter J.C."/>
            <person name="Tapia R."/>
            <person name="Han C."/>
            <person name="Chain P."/>
            <person name="Heimerl T."/>
            <person name="Weik F."/>
            <person name="Goker M."/>
            <person name="Rachel R."/>
            <person name="Bristow J."/>
            <person name="Eisen J.A."/>
            <person name="Markowitz V."/>
            <person name="Hugenholtz P."/>
            <person name="Kyrpides N.C."/>
            <person name="Klenk H.-P."/>
        </authorList>
    </citation>
    <scope>NUCLEOTIDE SEQUENCE</scope>
    <source>
        <strain>DSM 11486</strain>
    </source>
</reference>
<reference evidence="2" key="2">
    <citation type="journal article" date="2010" name="Stand. Genomic Sci.">
        <title>Complete genome sequence of Thermosphaera aggregans type strain (M11TLT).</title>
        <authorList>
            <person name="Spring S."/>
            <person name="Rachel R."/>
            <person name="Lapidus A."/>
            <person name="Davenport K."/>
            <person name="Tice H."/>
            <person name="Copeland A."/>
            <person name="Cheng J.-F."/>
            <person name="Lucas S."/>
            <person name="Chen F."/>
            <person name="Nolan M."/>
            <person name="Bruce D."/>
            <person name="Goodwin L."/>
            <person name="Pitluck S."/>
            <person name="Ivanova N."/>
            <person name="Mavromatis K."/>
            <person name="Ovchinnikova G."/>
            <person name="Pati A."/>
            <person name="Chen A."/>
            <person name="Palaniappan K."/>
            <person name="Land M."/>
            <person name="Hauser L."/>
            <person name="Chang Y.-J."/>
            <person name="Jeffries C.C."/>
            <person name="Brettin T."/>
            <person name="Detter J.C."/>
            <person name="Tapia R."/>
            <person name="Han C."/>
            <person name="Heimerl T."/>
            <person name="Weikl F."/>
            <person name="Brambilla E."/>
            <person name="Goker M."/>
            <person name="Bristow J."/>
            <person name="Eisen J.A."/>
            <person name="Markowitz V."/>
            <person name="Hugenholtz P."/>
            <person name="Kyrpides N.C."/>
            <person name="Klenk H.-P."/>
        </authorList>
    </citation>
    <scope>NUCLEOTIDE SEQUENCE [LARGE SCALE GENOMIC DNA]</scope>
    <source>
        <strain evidence="2">DSM 11486 / M11TL</strain>
    </source>
</reference>
<organism evidence="1 2">
    <name type="scientific">Thermosphaera aggregans (strain DSM 11486 / M11TL)</name>
    <dbReference type="NCBI Taxonomy" id="633148"/>
    <lineage>
        <taxon>Archaea</taxon>
        <taxon>Thermoproteota</taxon>
        <taxon>Thermoprotei</taxon>
        <taxon>Desulfurococcales</taxon>
        <taxon>Desulfurococcaceae</taxon>
        <taxon>Thermosphaera</taxon>
    </lineage>
</organism>
<dbReference type="STRING" id="633148.Tagg_0585"/>
<dbReference type="HOGENOM" id="CLU_3353979_0_0_2"/>
<dbReference type="EMBL" id="CP001939">
    <property type="protein sequence ID" value="ADG90858.1"/>
    <property type="molecule type" value="Genomic_DNA"/>
</dbReference>
<dbReference type="Proteomes" id="UP000002376">
    <property type="component" value="Chromosome"/>
</dbReference>
<protein>
    <submittedName>
        <fullName evidence="1">Uncharacterized protein</fullName>
    </submittedName>
</protein>
<reference evidence="1 2" key="1">
    <citation type="journal article" date="2010" name="Stand. Genomic Sci.">
        <title>Complete genome sequence of Thermosphaera aggregans type strain (M11TL).</title>
        <authorList>
            <person name="Spring S."/>
            <person name="Rachel R."/>
            <person name="Lapidus A."/>
            <person name="Davenport K."/>
            <person name="Tice H."/>
            <person name="Copeland A."/>
            <person name="Cheng J.F."/>
            <person name="Lucas S."/>
            <person name="Chen F."/>
            <person name="Nolan M."/>
            <person name="Bruce D."/>
            <person name="Goodwin L."/>
            <person name="Pitluck S."/>
            <person name="Ivanova N."/>
            <person name="Mavromatis K."/>
            <person name="Ovchinnikova G."/>
            <person name="Pati A."/>
            <person name="Chen A."/>
            <person name="Palaniappan K."/>
            <person name="Land M."/>
            <person name="Hauser L."/>
            <person name="Chang Y.J."/>
            <person name="Jeffries C.C."/>
            <person name="Brettin T."/>
            <person name="Detter J.C."/>
            <person name="Tapia R."/>
            <person name="Han C."/>
            <person name="Heimerl T."/>
            <person name="Weikl F."/>
            <person name="Brambilla E."/>
            <person name="Goker M."/>
            <person name="Bristow J."/>
            <person name="Eisen J.A."/>
            <person name="Markowitz V."/>
            <person name="Hugenholtz P."/>
            <person name="Kyrpides N.C."/>
            <person name="Klenk H.P."/>
        </authorList>
    </citation>
    <scope>NUCLEOTIDE SEQUENCE [LARGE SCALE GENOMIC DNA]</scope>
    <source>
        <strain evidence="2">DSM 11486 / M11TL</strain>
    </source>
</reference>
<dbReference type="KEGG" id="tag:Tagg_0585"/>
<name>D5U158_THEAM</name>
<accession>D5U158</accession>
<gene>
    <name evidence="1" type="ordered locus">Tagg_0585</name>
</gene>
<proteinExistence type="predicted"/>
<dbReference type="AlphaFoldDB" id="D5U158"/>
<evidence type="ECO:0000313" key="1">
    <source>
        <dbReference type="EMBL" id="ADG90858.1"/>
    </source>
</evidence>
<sequence length="36" mass="4128">MVEIELSTLRGRAIYYGVRVALRQGLKEALEDFKDS</sequence>
<evidence type="ECO:0000313" key="2">
    <source>
        <dbReference type="Proteomes" id="UP000002376"/>
    </source>
</evidence>